<dbReference type="EMBL" id="ML976146">
    <property type="protein sequence ID" value="KAF1937268.1"/>
    <property type="molecule type" value="Genomic_DNA"/>
</dbReference>
<accession>A0A6A5SCM5</accession>
<evidence type="ECO:0000256" key="1">
    <source>
        <dbReference type="SAM" id="MobiDB-lite"/>
    </source>
</evidence>
<feature type="compositionally biased region" description="Polar residues" evidence="1">
    <location>
        <begin position="1"/>
        <end position="21"/>
    </location>
</feature>
<feature type="compositionally biased region" description="Polar residues" evidence="1">
    <location>
        <begin position="46"/>
        <end position="77"/>
    </location>
</feature>
<gene>
    <name evidence="2" type="ORF">EJ02DRAFT_515319</name>
</gene>
<dbReference type="AlphaFoldDB" id="A0A6A5SCM5"/>
<evidence type="ECO:0000313" key="3">
    <source>
        <dbReference type="Proteomes" id="UP000800038"/>
    </source>
</evidence>
<sequence length="184" mass="20213">MSSPLPATNNDKAPNSDQQAETLADRPSPPTTTNSENALDSGRQADPSTDGPSPPTATNNEFAPDSDQQTDPSTDRPSASLGYALCLHVQSITSDHEERIQLLVYLHQQAELSNADRQYTQQYIRMLVRSSGARASRRETQRRRIGEVRGQLRAIRSALEGADSTGRDSPGHCHTTSHLRRPLR</sequence>
<dbReference type="Proteomes" id="UP000800038">
    <property type="component" value="Unassembled WGS sequence"/>
</dbReference>
<name>A0A6A5SCM5_9PLEO</name>
<organism evidence="2 3">
    <name type="scientific">Clathrospora elynae</name>
    <dbReference type="NCBI Taxonomy" id="706981"/>
    <lineage>
        <taxon>Eukaryota</taxon>
        <taxon>Fungi</taxon>
        <taxon>Dikarya</taxon>
        <taxon>Ascomycota</taxon>
        <taxon>Pezizomycotina</taxon>
        <taxon>Dothideomycetes</taxon>
        <taxon>Pleosporomycetidae</taxon>
        <taxon>Pleosporales</taxon>
        <taxon>Diademaceae</taxon>
        <taxon>Clathrospora</taxon>
    </lineage>
</organism>
<feature type="region of interest" description="Disordered" evidence="1">
    <location>
        <begin position="1"/>
        <end position="78"/>
    </location>
</feature>
<feature type="compositionally biased region" description="Basic residues" evidence="1">
    <location>
        <begin position="175"/>
        <end position="184"/>
    </location>
</feature>
<feature type="region of interest" description="Disordered" evidence="1">
    <location>
        <begin position="160"/>
        <end position="184"/>
    </location>
</feature>
<reference evidence="2" key="1">
    <citation type="journal article" date="2020" name="Stud. Mycol.">
        <title>101 Dothideomycetes genomes: a test case for predicting lifestyles and emergence of pathogens.</title>
        <authorList>
            <person name="Haridas S."/>
            <person name="Albert R."/>
            <person name="Binder M."/>
            <person name="Bloem J."/>
            <person name="Labutti K."/>
            <person name="Salamov A."/>
            <person name="Andreopoulos B."/>
            <person name="Baker S."/>
            <person name="Barry K."/>
            <person name="Bills G."/>
            <person name="Bluhm B."/>
            <person name="Cannon C."/>
            <person name="Castanera R."/>
            <person name="Culley D."/>
            <person name="Daum C."/>
            <person name="Ezra D."/>
            <person name="Gonzalez J."/>
            <person name="Henrissat B."/>
            <person name="Kuo A."/>
            <person name="Liang C."/>
            <person name="Lipzen A."/>
            <person name="Lutzoni F."/>
            <person name="Magnuson J."/>
            <person name="Mondo S."/>
            <person name="Nolan M."/>
            <person name="Ohm R."/>
            <person name="Pangilinan J."/>
            <person name="Park H.-J."/>
            <person name="Ramirez L."/>
            <person name="Alfaro M."/>
            <person name="Sun H."/>
            <person name="Tritt A."/>
            <person name="Yoshinaga Y."/>
            <person name="Zwiers L.-H."/>
            <person name="Turgeon B."/>
            <person name="Goodwin S."/>
            <person name="Spatafora J."/>
            <person name="Crous P."/>
            <person name="Grigoriev I."/>
        </authorList>
    </citation>
    <scope>NUCLEOTIDE SEQUENCE</scope>
    <source>
        <strain evidence="2">CBS 161.51</strain>
    </source>
</reference>
<keyword evidence="3" id="KW-1185">Reference proteome</keyword>
<evidence type="ECO:0000313" key="2">
    <source>
        <dbReference type="EMBL" id="KAF1937268.1"/>
    </source>
</evidence>
<protein>
    <submittedName>
        <fullName evidence="2">Uncharacterized protein</fullName>
    </submittedName>
</protein>
<proteinExistence type="predicted"/>